<feature type="transmembrane region" description="Helical" evidence="10">
    <location>
        <begin position="93"/>
        <end position="115"/>
    </location>
</feature>
<protein>
    <recommendedName>
        <fullName evidence="9">Multidrug-efflux transporter</fullName>
    </recommendedName>
</protein>
<comment type="caution">
    <text evidence="11">The sequence shown here is derived from an EMBL/GenBank/DDBJ whole genome shotgun (WGS) entry which is preliminary data.</text>
</comment>
<sequence length="448" mass="47135">MHERVPDLVSGSIMRNLWKLALPMMVGNVLQTMFGIVDMIFVGRLGPEAIAAVSLSGSVLFVIMAATTGVSVGTTAMVSRAIGAGDRLKADRVAAQSVMLGIIVSGVLAVLGMLSSRRILMLIGARGETLVLAQSYLNIMFLGIVTVILLFLVMGIMQGAGDAKTPMKIIALSNVLNMGLDPVLIFGLLGVPALGVEGAALATVLSRGVFLLVGLYILVSGMTYVGIRLDGLRIELSIMRKIVEIGIPASVNLIIRSSAGVLFITIVAMYGTVAIATYGVGMRIDSVVLMPVFGLASASSTLVGQNLGARQPERAEATAMSAAKICALILCGVGALFYVVAPQIISVFTTSPEVIAMGTEYVRVVVFSYVFMAYGMVLAMSLNGAGDTTPPLVSTAISLIVFQVPLALLLPRVVGVKGLWVSIVVAAMVQSVIMLYVFKRGRWKQKHI</sequence>
<keyword evidence="6 10" id="KW-1133">Transmembrane helix</keyword>
<evidence type="ECO:0000256" key="7">
    <source>
        <dbReference type="ARBA" id="ARBA00023065"/>
    </source>
</evidence>
<dbReference type="RefSeq" id="WP_042685143.1">
    <property type="nucleotide sequence ID" value="NZ_DUIH01000013.1"/>
</dbReference>
<feature type="transmembrane region" description="Helical" evidence="10">
    <location>
        <begin position="361"/>
        <end position="380"/>
    </location>
</feature>
<dbReference type="NCBIfam" id="TIGR00797">
    <property type="entry name" value="matE"/>
    <property type="match status" value="1"/>
</dbReference>
<keyword evidence="3" id="KW-0050">Antiport</keyword>
<dbReference type="CDD" id="cd13137">
    <property type="entry name" value="MATE_NorM_like"/>
    <property type="match status" value="1"/>
</dbReference>
<keyword evidence="7" id="KW-0406">Ion transport</keyword>
<evidence type="ECO:0000256" key="3">
    <source>
        <dbReference type="ARBA" id="ARBA00022449"/>
    </source>
</evidence>
<comment type="subcellular location">
    <subcellularLocation>
        <location evidence="1">Cell membrane</location>
        <topology evidence="1">Multi-pass membrane protein</topology>
    </subcellularLocation>
</comment>
<evidence type="ECO:0000313" key="12">
    <source>
        <dbReference type="Proteomes" id="UP000600363"/>
    </source>
</evidence>
<evidence type="ECO:0000256" key="1">
    <source>
        <dbReference type="ARBA" id="ARBA00004651"/>
    </source>
</evidence>
<feature type="transmembrane region" description="Helical" evidence="10">
    <location>
        <begin position="253"/>
        <end position="276"/>
    </location>
</feature>
<dbReference type="Proteomes" id="UP000600363">
    <property type="component" value="Unassembled WGS sequence"/>
</dbReference>
<dbReference type="InterPro" id="IPR048279">
    <property type="entry name" value="MdtK-like"/>
</dbReference>
<dbReference type="GO" id="GO:0042910">
    <property type="term" value="F:xenobiotic transmembrane transporter activity"/>
    <property type="evidence" value="ECO:0007669"/>
    <property type="project" value="InterPro"/>
</dbReference>
<accession>A0A832VXJ6</accession>
<dbReference type="InterPro" id="IPR050222">
    <property type="entry name" value="MATE_MdtK"/>
</dbReference>
<dbReference type="EMBL" id="DUIH01000013">
    <property type="protein sequence ID" value="HIH69813.1"/>
    <property type="molecule type" value="Genomic_DNA"/>
</dbReference>
<feature type="transmembrane region" description="Helical" evidence="10">
    <location>
        <begin position="321"/>
        <end position="341"/>
    </location>
</feature>
<evidence type="ECO:0000256" key="10">
    <source>
        <dbReference type="SAM" id="Phobius"/>
    </source>
</evidence>
<dbReference type="InterPro" id="IPR002528">
    <property type="entry name" value="MATE_fam"/>
</dbReference>
<dbReference type="AlphaFoldDB" id="A0A832VXJ6"/>
<dbReference type="PIRSF" id="PIRSF006603">
    <property type="entry name" value="DinF"/>
    <property type="match status" value="1"/>
</dbReference>
<keyword evidence="2" id="KW-0813">Transport</keyword>
<evidence type="ECO:0000256" key="4">
    <source>
        <dbReference type="ARBA" id="ARBA00022475"/>
    </source>
</evidence>
<dbReference type="PANTHER" id="PTHR43298:SF2">
    <property type="entry name" value="FMN_FAD EXPORTER YEEO-RELATED"/>
    <property type="match status" value="1"/>
</dbReference>
<dbReference type="GO" id="GO:0005886">
    <property type="term" value="C:plasma membrane"/>
    <property type="evidence" value="ECO:0007669"/>
    <property type="project" value="UniProtKB-SubCell"/>
</dbReference>
<feature type="transmembrane region" description="Helical" evidence="10">
    <location>
        <begin position="49"/>
        <end position="72"/>
    </location>
</feature>
<evidence type="ECO:0000256" key="9">
    <source>
        <dbReference type="ARBA" id="ARBA00031636"/>
    </source>
</evidence>
<dbReference type="Pfam" id="PF01554">
    <property type="entry name" value="MatE"/>
    <property type="match status" value="2"/>
</dbReference>
<dbReference type="GO" id="GO:0006811">
    <property type="term" value="P:monoatomic ion transport"/>
    <property type="evidence" value="ECO:0007669"/>
    <property type="project" value="UniProtKB-KW"/>
</dbReference>
<feature type="transmembrane region" description="Helical" evidence="10">
    <location>
        <begin position="419"/>
        <end position="438"/>
    </location>
</feature>
<gene>
    <name evidence="11" type="ORF">HA299_04240</name>
</gene>
<feature type="transmembrane region" description="Helical" evidence="10">
    <location>
        <begin position="135"/>
        <end position="157"/>
    </location>
</feature>
<evidence type="ECO:0000256" key="2">
    <source>
        <dbReference type="ARBA" id="ARBA00022448"/>
    </source>
</evidence>
<evidence type="ECO:0000256" key="5">
    <source>
        <dbReference type="ARBA" id="ARBA00022692"/>
    </source>
</evidence>
<organism evidence="11 12">
    <name type="scientific">Methermicoccus shengliensis</name>
    <dbReference type="NCBI Taxonomy" id="660064"/>
    <lineage>
        <taxon>Archaea</taxon>
        <taxon>Methanobacteriati</taxon>
        <taxon>Methanobacteriota</taxon>
        <taxon>Stenosarchaea group</taxon>
        <taxon>Methanomicrobia</taxon>
        <taxon>Methanosarcinales</taxon>
        <taxon>Methermicoccaceae</taxon>
        <taxon>Methermicoccus</taxon>
    </lineage>
</organism>
<evidence type="ECO:0000313" key="11">
    <source>
        <dbReference type="EMBL" id="HIH69813.1"/>
    </source>
</evidence>
<keyword evidence="4" id="KW-1003">Cell membrane</keyword>
<feature type="transmembrane region" description="Helical" evidence="10">
    <location>
        <begin position="20"/>
        <end position="43"/>
    </location>
</feature>
<feature type="transmembrane region" description="Helical" evidence="10">
    <location>
        <begin position="392"/>
        <end position="413"/>
    </location>
</feature>
<dbReference type="SMR" id="A0A832VXJ6"/>
<reference evidence="11" key="1">
    <citation type="journal article" date="2020" name="bioRxiv">
        <title>A rank-normalized archaeal taxonomy based on genome phylogeny resolves widespread incomplete and uneven classifications.</title>
        <authorList>
            <person name="Rinke C."/>
            <person name="Chuvochina M."/>
            <person name="Mussig A.J."/>
            <person name="Chaumeil P.-A."/>
            <person name="Waite D.W."/>
            <person name="Whitman W.B."/>
            <person name="Parks D.H."/>
            <person name="Hugenholtz P."/>
        </authorList>
    </citation>
    <scope>NUCLEOTIDE SEQUENCE</scope>
    <source>
        <strain evidence="11">UBA12518</strain>
    </source>
</reference>
<evidence type="ECO:0000256" key="8">
    <source>
        <dbReference type="ARBA" id="ARBA00023136"/>
    </source>
</evidence>
<dbReference type="PANTHER" id="PTHR43298">
    <property type="entry name" value="MULTIDRUG RESISTANCE PROTEIN NORM-RELATED"/>
    <property type="match status" value="1"/>
</dbReference>
<evidence type="ECO:0000256" key="6">
    <source>
        <dbReference type="ARBA" id="ARBA00022989"/>
    </source>
</evidence>
<feature type="transmembrane region" description="Helical" evidence="10">
    <location>
        <begin position="209"/>
        <end position="232"/>
    </location>
</feature>
<proteinExistence type="predicted"/>
<keyword evidence="8 10" id="KW-0472">Membrane</keyword>
<keyword evidence="5 10" id="KW-0812">Transmembrane</keyword>
<name>A0A832VXJ6_9EURY</name>
<dbReference type="GO" id="GO:0015297">
    <property type="term" value="F:antiporter activity"/>
    <property type="evidence" value="ECO:0007669"/>
    <property type="project" value="UniProtKB-KW"/>
</dbReference>